<feature type="region of interest" description="Disordered" evidence="1">
    <location>
        <begin position="165"/>
        <end position="189"/>
    </location>
</feature>
<dbReference type="Proteomes" id="UP000636709">
    <property type="component" value="Unassembled WGS sequence"/>
</dbReference>
<dbReference type="AlphaFoldDB" id="A0A835KJ51"/>
<evidence type="ECO:0000313" key="4">
    <source>
        <dbReference type="Proteomes" id="UP000636709"/>
    </source>
</evidence>
<comment type="caution">
    <text evidence="3">The sequence shown here is derived from an EMBL/GenBank/DDBJ whole genome shotgun (WGS) entry which is preliminary data.</text>
</comment>
<gene>
    <name evidence="3" type="ORF">HU200_014074</name>
</gene>
<feature type="domain" description="Transposase MuDR plant" evidence="2">
    <location>
        <begin position="220"/>
        <end position="282"/>
    </location>
</feature>
<evidence type="ECO:0000256" key="1">
    <source>
        <dbReference type="SAM" id="MobiDB-lite"/>
    </source>
</evidence>
<feature type="compositionally biased region" description="Acidic residues" evidence="1">
    <location>
        <begin position="176"/>
        <end position="189"/>
    </location>
</feature>
<keyword evidence="4" id="KW-1185">Reference proteome</keyword>
<name>A0A835KJ51_9POAL</name>
<sequence>MDPNSTFLVKIKLFGNPTRKELKPVEFDKVIDCDLINFIDFIKSIVDQYPPGYLEVAHIQYYDEELKTFPEVECDKDLMSMFAKHGQTKVVLMFIQYCHPSKPYERIQWHNHVQDQPRSIENDDDDDDEIEDSYLCNPLPENEHVGVDEEMMYLENEPCVIGCDDRDKDYDPASSSEDDCEAGEEDESELEAEEEELIGHEAEHIPNEEYDKENPPRIEGSAYPNIKEFKLALSHHAIKNKFEYDTEKSSRFRLRAHCSRRDKDNCPWRIHASTMEDKCTIVVNFSASIISIFFLCVLC</sequence>
<reference evidence="3" key="1">
    <citation type="submission" date="2020-07" db="EMBL/GenBank/DDBJ databases">
        <title>Genome sequence and genetic diversity analysis of an under-domesticated orphan crop, white fonio (Digitaria exilis).</title>
        <authorList>
            <person name="Bennetzen J.L."/>
            <person name="Chen S."/>
            <person name="Ma X."/>
            <person name="Wang X."/>
            <person name="Yssel A.E.J."/>
            <person name="Chaluvadi S.R."/>
            <person name="Johnson M."/>
            <person name="Gangashetty P."/>
            <person name="Hamidou F."/>
            <person name="Sanogo M.D."/>
            <person name="Zwaenepoel A."/>
            <person name="Wallace J."/>
            <person name="Van De Peer Y."/>
            <person name="Van Deynze A."/>
        </authorList>
    </citation>
    <scope>NUCLEOTIDE SEQUENCE</scope>
    <source>
        <tissue evidence="3">Leaves</tissue>
    </source>
</reference>
<proteinExistence type="predicted"/>
<protein>
    <recommendedName>
        <fullName evidence="2">Transposase MuDR plant domain-containing protein</fullName>
    </recommendedName>
</protein>
<evidence type="ECO:0000313" key="3">
    <source>
        <dbReference type="EMBL" id="KAF8737634.1"/>
    </source>
</evidence>
<dbReference type="OrthoDB" id="690362at2759"/>
<evidence type="ECO:0000259" key="2">
    <source>
        <dbReference type="Pfam" id="PF03108"/>
    </source>
</evidence>
<accession>A0A835KJ51</accession>
<organism evidence="3 4">
    <name type="scientific">Digitaria exilis</name>
    <dbReference type="NCBI Taxonomy" id="1010633"/>
    <lineage>
        <taxon>Eukaryota</taxon>
        <taxon>Viridiplantae</taxon>
        <taxon>Streptophyta</taxon>
        <taxon>Embryophyta</taxon>
        <taxon>Tracheophyta</taxon>
        <taxon>Spermatophyta</taxon>
        <taxon>Magnoliopsida</taxon>
        <taxon>Liliopsida</taxon>
        <taxon>Poales</taxon>
        <taxon>Poaceae</taxon>
        <taxon>PACMAD clade</taxon>
        <taxon>Panicoideae</taxon>
        <taxon>Panicodae</taxon>
        <taxon>Paniceae</taxon>
        <taxon>Anthephorinae</taxon>
        <taxon>Digitaria</taxon>
    </lineage>
</organism>
<dbReference type="EMBL" id="JACEFO010001389">
    <property type="protein sequence ID" value="KAF8737634.1"/>
    <property type="molecule type" value="Genomic_DNA"/>
</dbReference>
<dbReference type="Pfam" id="PF03108">
    <property type="entry name" value="DBD_Tnp_Mut"/>
    <property type="match status" value="1"/>
</dbReference>
<dbReference type="InterPro" id="IPR004332">
    <property type="entry name" value="Transposase_MuDR"/>
</dbReference>